<dbReference type="RefSeq" id="WP_088857111.1">
    <property type="nucleotide sequence ID" value="NZ_CP014862.1"/>
</dbReference>
<dbReference type="GO" id="GO:0016887">
    <property type="term" value="F:ATP hydrolysis activity"/>
    <property type="evidence" value="ECO:0007669"/>
    <property type="project" value="TreeGrafter"/>
</dbReference>
<dbReference type="GO" id="GO:0005524">
    <property type="term" value="F:ATP binding"/>
    <property type="evidence" value="ECO:0007669"/>
    <property type="project" value="TreeGrafter"/>
</dbReference>
<dbReference type="InterPro" id="IPR050625">
    <property type="entry name" value="ParA/MinD_ATPase"/>
</dbReference>
<name>A0A2Z2MB65_THEPR</name>
<dbReference type="OrthoDB" id="31168at2157"/>
<dbReference type="GO" id="GO:0005829">
    <property type="term" value="C:cytosol"/>
    <property type="evidence" value="ECO:0007669"/>
    <property type="project" value="TreeGrafter"/>
</dbReference>
<accession>A0A2Z2MB65</accession>
<evidence type="ECO:0000259" key="1">
    <source>
        <dbReference type="Pfam" id="PF01656"/>
    </source>
</evidence>
<dbReference type="InterPro" id="IPR027417">
    <property type="entry name" value="P-loop_NTPase"/>
</dbReference>
<dbReference type="GO" id="GO:0009898">
    <property type="term" value="C:cytoplasmic side of plasma membrane"/>
    <property type="evidence" value="ECO:0007669"/>
    <property type="project" value="TreeGrafter"/>
</dbReference>
<dbReference type="PANTHER" id="PTHR43384">
    <property type="entry name" value="SEPTUM SITE-DETERMINING PROTEIN MIND HOMOLOG, CHLOROPLASTIC-RELATED"/>
    <property type="match status" value="1"/>
</dbReference>
<organism evidence="2 3">
    <name type="scientific">Thermococcus profundus</name>
    <dbReference type="NCBI Taxonomy" id="49899"/>
    <lineage>
        <taxon>Archaea</taxon>
        <taxon>Methanobacteriati</taxon>
        <taxon>Methanobacteriota</taxon>
        <taxon>Thermococci</taxon>
        <taxon>Thermococcales</taxon>
        <taxon>Thermococcaceae</taxon>
        <taxon>Thermococcus</taxon>
    </lineage>
</organism>
<proteinExistence type="predicted"/>
<feature type="domain" description="CobQ/CobB/MinD/ParA nucleotide binding" evidence="1">
    <location>
        <begin position="7"/>
        <end position="224"/>
    </location>
</feature>
<dbReference type="SUPFAM" id="SSF52540">
    <property type="entry name" value="P-loop containing nucleoside triphosphate hydrolases"/>
    <property type="match status" value="1"/>
</dbReference>
<dbReference type="GO" id="GO:0051782">
    <property type="term" value="P:negative regulation of cell division"/>
    <property type="evidence" value="ECO:0007669"/>
    <property type="project" value="TreeGrafter"/>
</dbReference>
<protein>
    <submittedName>
        <fullName evidence="2">Septum site-determining protein MinD</fullName>
    </submittedName>
</protein>
<dbReference type="GeneID" id="33318842"/>
<sequence>MRTPGIVITGRGGAGKTTMTSNLAVYFRKRLQRDVLTVDGDLYLPKLGFHFGLYLPRISLHDVLKDPSLNPFKAVYHDERTGVYIVPGSPNLYDVLNLDHRQLARVVWEFKKRYDIIIVDSPVGIPFDTLSTFNLVDYQLIIVELERSPIYSVERMIENEVVKLKAIGDEFGLKVGVILNKVREARAEIGGVIELVEGSIGVPVLGVVALDERVPMALNEGLPVVEAYPKCRASVDIQEAGENLVKWMFGRKVEKQEGFFQSLFRTVREFLNPYLHWE</sequence>
<evidence type="ECO:0000313" key="3">
    <source>
        <dbReference type="Proteomes" id="UP000250179"/>
    </source>
</evidence>
<dbReference type="AlphaFoldDB" id="A0A2Z2MB65"/>
<dbReference type="InterPro" id="IPR002586">
    <property type="entry name" value="CobQ/CobB/MinD/ParA_Nub-bd_dom"/>
</dbReference>
<keyword evidence="3" id="KW-1185">Reference proteome</keyword>
<gene>
    <name evidence="2" type="ORF">A3L09_00490</name>
</gene>
<dbReference type="PANTHER" id="PTHR43384:SF10">
    <property type="entry name" value="ATPASE INVOLVED IN CHROMOSOME PARTITIONING, PARA_MIND FAMILY"/>
    <property type="match status" value="1"/>
</dbReference>
<reference evidence="2 3" key="1">
    <citation type="submission" date="2016-03" db="EMBL/GenBank/DDBJ databases">
        <title>Complete genome sequence of Thermococcus profundus strain DT5432.</title>
        <authorList>
            <person name="Oger P.M."/>
        </authorList>
    </citation>
    <scope>NUCLEOTIDE SEQUENCE [LARGE SCALE GENOMIC DNA]</scope>
    <source>
        <strain evidence="2 3">DT 5432</strain>
    </source>
</reference>
<dbReference type="Gene3D" id="3.40.50.300">
    <property type="entry name" value="P-loop containing nucleotide triphosphate hydrolases"/>
    <property type="match status" value="1"/>
</dbReference>
<dbReference type="Proteomes" id="UP000250179">
    <property type="component" value="Chromosome"/>
</dbReference>
<evidence type="ECO:0000313" key="2">
    <source>
        <dbReference type="EMBL" id="ASJ01842.1"/>
    </source>
</evidence>
<dbReference type="KEGG" id="tprf:A3L09_00490"/>
<dbReference type="Pfam" id="PF01656">
    <property type="entry name" value="CbiA"/>
    <property type="match status" value="1"/>
</dbReference>
<dbReference type="EMBL" id="CP014862">
    <property type="protein sequence ID" value="ASJ01842.1"/>
    <property type="molecule type" value="Genomic_DNA"/>
</dbReference>